<sequence length="129" mass="13405">MKNWITAAAVIVAGLAIAGGPAAAQSGEASKGQRVFNTQCKACHTVEKDGAQTTGPNLHGLFGRKAGSSAGYDYSEAMKNSGIVWDDATLADYNRDPKGKVPGTKMVYNGVKNAGQLADLVAYLKEATK</sequence>
<evidence type="ECO:0000256" key="2">
    <source>
        <dbReference type="ARBA" id="ARBA00022617"/>
    </source>
</evidence>
<gene>
    <name evidence="9" type="ORF">LJ725_21650</name>
</gene>
<feature type="chain" id="PRO_5045252596" evidence="7">
    <location>
        <begin position="25"/>
        <end position="129"/>
    </location>
</feature>
<evidence type="ECO:0000256" key="7">
    <source>
        <dbReference type="SAM" id="SignalP"/>
    </source>
</evidence>
<evidence type="ECO:0000256" key="6">
    <source>
        <dbReference type="PROSITE-ProRule" id="PRU00433"/>
    </source>
</evidence>
<keyword evidence="4" id="KW-0249">Electron transport</keyword>
<keyword evidence="5 6" id="KW-0408">Iron</keyword>
<evidence type="ECO:0000256" key="3">
    <source>
        <dbReference type="ARBA" id="ARBA00022723"/>
    </source>
</evidence>
<keyword evidence="1" id="KW-0813">Transport</keyword>
<accession>A0ABS8KZR1</accession>
<comment type="caution">
    <text evidence="9">The sequence shown here is derived from an EMBL/GenBank/DDBJ whole genome shotgun (WGS) entry which is preliminary data.</text>
</comment>
<dbReference type="PROSITE" id="PS51007">
    <property type="entry name" value="CYTC"/>
    <property type="match status" value="1"/>
</dbReference>
<evidence type="ECO:0000313" key="9">
    <source>
        <dbReference type="EMBL" id="MCC8431587.1"/>
    </source>
</evidence>
<evidence type="ECO:0000313" key="10">
    <source>
        <dbReference type="Proteomes" id="UP001198862"/>
    </source>
</evidence>
<evidence type="ECO:0000256" key="4">
    <source>
        <dbReference type="ARBA" id="ARBA00022982"/>
    </source>
</evidence>
<dbReference type="InterPro" id="IPR009056">
    <property type="entry name" value="Cyt_c-like_dom"/>
</dbReference>
<dbReference type="Gene3D" id="1.10.760.10">
    <property type="entry name" value="Cytochrome c-like domain"/>
    <property type="match status" value="1"/>
</dbReference>
<keyword evidence="2 6" id="KW-0349">Heme</keyword>
<protein>
    <submittedName>
        <fullName evidence="9">Cytochrome c family protein</fullName>
    </submittedName>
</protein>
<name>A0ABS8KZR1_9HYPH</name>
<keyword evidence="7" id="KW-0732">Signal</keyword>
<dbReference type="EMBL" id="JAJISD010000010">
    <property type="protein sequence ID" value="MCC8431587.1"/>
    <property type="molecule type" value="Genomic_DNA"/>
</dbReference>
<dbReference type="Pfam" id="PF00034">
    <property type="entry name" value="Cytochrom_C"/>
    <property type="match status" value="1"/>
</dbReference>
<dbReference type="PRINTS" id="PR00604">
    <property type="entry name" value="CYTCHRMECIAB"/>
</dbReference>
<keyword evidence="10" id="KW-1185">Reference proteome</keyword>
<organism evidence="9 10">
    <name type="scientific">Reyranella aquatilis</name>
    <dbReference type="NCBI Taxonomy" id="2035356"/>
    <lineage>
        <taxon>Bacteria</taxon>
        <taxon>Pseudomonadati</taxon>
        <taxon>Pseudomonadota</taxon>
        <taxon>Alphaproteobacteria</taxon>
        <taxon>Hyphomicrobiales</taxon>
        <taxon>Reyranellaceae</taxon>
        <taxon>Reyranella</taxon>
    </lineage>
</organism>
<dbReference type="InterPro" id="IPR036909">
    <property type="entry name" value="Cyt_c-like_dom_sf"/>
</dbReference>
<proteinExistence type="predicted"/>
<reference evidence="9 10" key="1">
    <citation type="submission" date="2021-11" db="EMBL/GenBank/DDBJ databases">
        <authorList>
            <person name="Lee D.-H."/>
            <person name="Kim S.-B."/>
        </authorList>
    </citation>
    <scope>NUCLEOTIDE SEQUENCE [LARGE SCALE GENOMIC DNA]</scope>
    <source>
        <strain evidence="9 10">KCTC 52223</strain>
    </source>
</reference>
<dbReference type="RefSeq" id="WP_230552960.1">
    <property type="nucleotide sequence ID" value="NZ_JAJISD010000010.1"/>
</dbReference>
<dbReference type="SUPFAM" id="SSF46626">
    <property type="entry name" value="Cytochrome c"/>
    <property type="match status" value="1"/>
</dbReference>
<evidence type="ECO:0000256" key="5">
    <source>
        <dbReference type="ARBA" id="ARBA00023004"/>
    </source>
</evidence>
<feature type="signal peptide" evidence="7">
    <location>
        <begin position="1"/>
        <end position="24"/>
    </location>
</feature>
<dbReference type="Proteomes" id="UP001198862">
    <property type="component" value="Unassembled WGS sequence"/>
</dbReference>
<feature type="domain" description="Cytochrome c" evidence="8">
    <location>
        <begin position="27"/>
        <end position="128"/>
    </location>
</feature>
<dbReference type="InterPro" id="IPR002327">
    <property type="entry name" value="Cyt_c_1A/1B"/>
</dbReference>
<evidence type="ECO:0000259" key="8">
    <source>
        <dbReference type="PROSITE" id="PS51007"/>
    </source>
</evidence>
<dbReference type="PANTHER" id="PTHR11961">
    <property type="entry name" value="CYTOCHROME C"/>
    <property type="match status" value="1"/>
</dbReference>
<evidence type="ECO:0000256" key="1">
    <source>
        <dbReference type="ARBA" id="ARBA00022448"/>
    </source>
</evidence>
<keyword evidence="3 6" id="KW-0479">Metal-binding</keyword>